<dbReference type="AlphaFoldDB" id="A0A8S0Z9S6"/>
<feature type="region of interest" description="Disordered" evidence="1">
    <location>
        <begin position="86"/>
        <end position="105"/>
    </location>
</feature>
<name>A0A8S0Z9S6_ARCPL</name>
<dbReference type="EMBL" id="CADEBD010000286">
    <property type="protein sequence ID" value="CAB3229531.1"/>
    <property type="molecule type" value="Genomic_DNA"/>
</dbReference>
<organism evidence="2 3">
    <name type="scientific">Arctia plantaginis</name>
    <name type="common">Wood tiger moth</name>
    <name type="synonym">Phalaena plantaginis</name>
    <dbReference type="NCBI Taxonomy" id="874455"/>
    <lineage>
        <taxon>Eukaryota</taxon>
        <taxon>Metazoa</taxon>
        <taxon>Ecdysozoa</taxon>
        <taxon>Arthropoda</taxon>
        <taxon>Hexapoda</taxon>
        <taxon>Insecta</taxon>
        <taxon>Pterygota</taxon>
        <taxon>Neoptera</taxon>
        <taxon>Endopterygota</taxon>
        <taxon>Lepidoptera</taxon>
        <taxon>Glossata</taxon>
        <taxon>Ditrysia</taxon>
        <taxon>Noctuoidea</taxon>
        <taxon>Erebidae</taxon>
        <taxon>Arctiinae</taxon>
        <taxon>Arctia</taxon>
    </lineage>
</organism>
<dbReference type="Proteomes" id="UP000494256">
    <property type="component" value="Unassembled WGS sequence"/>
</dbReference>
<gene>
    <name evidence="2" type="ORF">APLA_LOCUS4135</name>
</gene>
<reference evidence="2 3" key="1">
    <citation type="submission" date="2020-04" db="EMBL/GenBank/DDBJ databases">
        <authorList>
            <person name="Wallbank WR R."/>
            <person name="Pardo Diaz C."/>
            <person name="Kozak K."/>
            <person name="Martin S."/>
            <person name="Jiggins C."/>
            <person name="Moest M."/>
            <person name="Warren A I."/>
            <person name="Byers J.R.P. K."/>
            <person name="Montejo-Kovacevich G."/>
            <person name="Yen C E."/>
        </authorList>
    </citation>
    <scope>NUCLEOTIDE SEQUENCE [LARGE SCALE GENOMIC DNA]</scope>
</reference>
<feature type="region of interest" description="Disordered" evidence="1">
    <location>
        <begin position="1"/>
        <end position="31"/>
    </location>
</feature>
<evidence type="ECO:0000313" key="2">
    <source>
        <dbReference type="EMBL" id="CAB3229531.1"/>
    </source>
</evidence>
<comment type="caution">
    <text evidence="2">The sequence shown here is derived from an EMBL/GenBank/DDBJ whole genome shotgun (WGS) entry which is preliminary data.</text>
</comment>
<dbReference type="OrthoDB" id="10255969at2759"/>
<accession>A0A8S0Z9S6</accession>
<evidence type="ECO:0000313" key="3">
    <source>
        <dbReference type="Proteomes" id="UP000494256"/>
    </source>
</evidence>
<sequence length="105" mass="12360">MGQKSTKVETNARQNIQRVKKQAGKWTQTNLRPGREMKDACNCKSAKFDCRKLTEEARKHLHSNFWKNLNWEQRKVYIASLVTKVPPTSRRPINDSSRRNITLNY</sequence>
<proteinExistence type="predicted"/>
<feature type="compositionally biased region" description="Polar residues" evidence="1">
    <location>
        <begin position="1"/>
        <end position="17"/>
    </location>
</feature>
<evidence type="ECO:0000256" key="1">
    <source>
        <dbReference type="SAM" id="MobiDB-lite"/>
    </source>
</evidence>
<protein>
    <submittedName>
        <fullName evidence="2">Uncharacterized protein</fullName>
    </submittedName>
</protein>